<comment type="caution">
    <text evidence="3">The sequence shown here is derived from an EMBL/GenBank/DDBJ whole genome shotgun (WGS) entry which is preliminary data.</text>
</comment>
<sequence>MSGSSSSSTRMDISTIGRETLIAEKRAVYANSYYILNLCVFSGGISIFKRNHFQILMDVIKLFRYLLYLFLIAGLP</sequence>
<organism evidence="3 4">
    <name type="scientific">Iris pallida</name>
    <name type="common">Sweet iris</name>
    <dbReference type="NCBI Taxonomy" id="29817"/>
    <lineage>
        <taxon>Eukaryota</taxon>
        <taxon>Viridiplantae</taxon>
        <taxon>Streptophyta</taxon>
        <taxon>Embryophyta</taxon>
        <taxon>Tracheophyta</taxon>
        <taxon>Spermatophyta</taxon>
        <taxon>Magnoliopsida</taxon>
        <taxon>Liliopsida</taxon>
        <taxon>Asparagales</taxon>
        <taxon>Iridaceae</taxon>
        <taxon>Iridoideae</taxon>
        <taxon>Irideae</taxon>
        <taxon>Iris</taxon>
    </lineage>
</organism>
<name>A0AAX6GWK2_IRIPA</name>
<feature type="transmembrane region" description="Helical" evidence="1">
    <location>
        <begin position="28"/>
        <end position="48"/>
    </location>
</feature>
<dbReference type="Proteomes" id="UP001140949">
    <property type="component" value="Unassembled WGS sequence"/>
</dbReference>
<proteinExistence type="predicted"/>
<feature type="transmembrane region" description="Helical" evidence="1">
    <location>
        <begin position="55"/>
        <end position="75"/>
    </location>
</feature>
<reference evidence="3" key="1">
    <citation type="journal article" date="2023" name="GigaByte">
        <title>Genome assembly of the bearded iris, Iris pallida Lam.</title>
        <authorList>
            <person name="Bruccoleri R.E."/>
            <person name="Oakeley E.J."/>
            <person name="Faust A.M.E."/>
            <person name="Altorfer M."/>
            <person name="Dessus-Babus S."/>
            <person name="Burckhardt D."/>
            <person name="Oertli M."/>
            <person name="Naumann U."/>
            <person name="Petersen F."/>
            <person name="Wong J."/>
        </authorList>
    </citation>
    <scope>NUCLEOTIDE SEQUENCE</scope>
    <source>
        <strain evidence="3">GSM-AAB239-AS_SAM_17_03QT</strain>
    </source>
</reference>
<dbReference type="AlphaFoldDB" id="A0AAX6GWK2"/>
<protein>
    <submittedName>
        <fullName evidence="3">Phosducin-like protein 3</fullName>
    </submittedName>
</protein>
<evidence type="ECO:0000313" key="4">
    <source>
        <dbReference type="Proteomes" id="UP001140949"/>
    </source>
</evidence>
<evidence type="ECO:0000313" key="2">
    <source>
        <dbReference type="EMBL" id="KAJ6790874.1"/>
    </source>
</evidence>
<gene>
    <name evidence="2" type="ORF">M6B38_248025</name>
    <name evidence="3" type="ORF">M6B38_340960</name>
</gene>
<accession>A0AAX6GWK2</accession>
<keyword evidence="1" id="KW-0812">Transmembrane</keyword>
<evidence type="ECO:0000313" key="3">
    <source>
        <dbReference type="EMBL" id="KAJ6833136.1"/>
    </source>
</evidence>
<keyword evidence="1" id="KW-1133">Transmembrane helix</keyword>
<evidence type="ECO:0000256" key="1">
    <source>
        <dbReference type="SAM" id="Phobius"/>
    </source>
</evidence>
<dbReference type="EMBL" id="JANAVB010044936">
    <property type="protein sequence ID" value="KAJ6790874.1"/>
    <property type="molecule type" value="Genomic_DNA"/>
</dbReference>
<dbReference type="EMBL" id="JANAVB010015400">
    <property type="protein sequence ID" value="KAJ6833136.1"/>
    <property type="molecule type" value="Genomic_DNA"/>
</dbReference>
<keyword evidence="4" id="KW-1185">Reference proteome</keyword>
<keyword evidence="1" id="KW-0472">Membrane</keyword>
<reference evidence="3" key="2">
    <citation type="submission" date="2023-04" db="EMBL/GenBank/DDBJ databases">
        <authorList>
            <person name="Bruccoleri R.E."/>
            <person name="Oakeley E.J."/>
            <person name="Faust A.-M."/>
            <person name="Dessus-Babus S."/>
            <person name="Altorfer M."/>
            <person name="Burckhardt D."/>
            <person name="Oertli M."/>
            <person name="Naumann U."/>
            <person name="Petersen F."/>
            <person name="Wong J."/>
        </authorList>
    </citation>
    <scope>NUCLEOTIDE SEQUENCE</scope>
    <source>
        <strain evidence="3">GSM-AAB239-AS_SAM_17_03QT</strain>
        <tissue evidence="3">Leaf</tissue>
    </source>
</reference>